<protein>
    <submittedName>
        <fullName evidence="3">DNA polymerase V</fullName>
    </submittedName>
</protein>
<feature type="domain" description="UmuC" evidence="2">
    <location>
        <begin position="5"/>
        <end position="232"/>
    </location>
</feature>
<dbReference type="InterPro" id="IPR043128">
    <property type="entry name" value="Rev_trsase/Diguanyl_cyclase"/>
</dbReference>
<dbReference type="AlphaFoldDB" id="A0A2U1E1E8"/>
<dbReference type="InterPro" id="IPR043502">
    <property type="entry name" value="DNA/RNA_pol_sf"/>
</dbReference>
<dbReference type="GO" id="GO:0042276">
    <property type="term" value="P:error-prone translesion synthesis"/>
    <property type="evidence" value="ECO:0007669"/>
    <property type="project" value="TreeGrafter"/>
</dbReference>
<dbReference type="InterPro" id="IPR050116">
    <property type="entry name" value="DNA_polymerase-Y"/>
</dbReference>
<dbReference type="Gene3D" id="1.10.150.20">
    <property type="entry name" value="5' to 3' exonuclease, C-terminal subdomain"/>
    <property type="match status" value="1"/>
</dbReference>
<evidence type="ECO:0000313" key="4">
    <source>
        <dbReference type="Proteomes" id="UP000245793"/>
    </source>
</evidence>
<dbReference type="GO" id="GO:0005829">
    <property type="term" value="C:cytosol"/>
    <property type="evidence" value="ECO:0007669"/>
    <property type="project" value="TreeGrafter"/>
</dbReference>
<dbReference type="GO" id="GO:0006281">
    <property type="term" value="P:DNA repair"/>
    <property type="evidence" value="ECO:0007669"/>
    <property type="project" value="InterPro"/>
</dbReference>
<dbReference type="EMBL" id="QEKV01000009">
    <property type="protein sequence ID" value="PVY93776.1"/>
    <property type="molecule type" value="Genomic_DNA"/>
</dbReference>
<dbReference type="PANTHER" id="PTHR11076">
    <property type="entry name" value="DNA REPAIR POLYMERASE UMUC / TRANSFERASE FAMILY MEMBER"/>
    <property type="match status" value="1"/>
</dbReference>
<reference evidence="3 4" key="1">
    <citation type="submission" date="2018-04" db="EMBL/GenBank/DDBJ databases">
        <title>Genomic Encyclopedia of Type Strains, Phase IV (KMG-IV): sequencing the most valuable type-strain genomes for metagenomic binning, comparative biology and taxonomic classification.</title>
        <authorList>
            <person name="Goeker M."/>
        </authorList>
    </citation>
    <scope>NUCLEOTIDE SEQUENCE [LARGE SCALE GENOMIC DNA]</scope>
    <source>
        <strain evidence="3 4">DSM 20705</strain>
    </source>
</reference>
<dbReference type="RefSeq" id="WP_116480436.1">
    <property type="nucleotide sequence ID" value="NZ_QEKV01000009.1"/>
</dbReference>
<proteinExistence type="inferred from homology"/>
<accession>A0A2U1E1E8</accession>
<evidence type="ECO:0000259" key="2">
    <source>
        <dbReference type="PROSITE" id="PS50173"/>
    </source>
</evidence>
<comment type="similarity">
    <text evidence="1">Belongs to the DNA polymerase type-Y family.</text>
</comment>
<dbReference type="PROSITE" id="PS50173">
    <property type="entry name" value="UMUC"/>
    <property type="match status" value="1"/>
</dbReference>
<dbReference type="PANTHER" id="PTHR11076:SF35">
    <property type="entry name" value="DNA REPAIR PROTEIN HOMOLOG YOBH"/>
    <property type="match status" value="1"/>
</dbReference>
<dbReference type="GO" id="GO:0003887">
    <property type="term" value="F:DNA-directed DNA polymerase activity"/>
    <property type="evidence" value="ECO:0007669"/>
    <property type="project" value="TreeGrafter"/>
</dbReference>
<dbReference type="GO" id="GO:0003684">
    <property type="term" value="F:damaged DNA binding"/>
    <property type="evidence" value="ECO:0007669"/>
    <property type="project" value="InterPro"/>
</dbReference>
<comment type="caution">
    <text evidence="3">The sequence shown here is derived from an EMBL/GenBank/DDBJ whole genome shotgun (WGS) entry which is preliminary data.</text>
</comment>
<dbReference type="Pfam" id="PF11799">
    <property type="entry name" value="IMS_C"/>
    <property type="match status" value="1"/>
</dbReference>
<dbReference type="Gene3D" id="3.40.1170.60">
    <property type="match status" value="1"/>
</dbReference>
<dbReference type="InterPro" id="IPR001126">
    <property type="entry name" value="UmuC"/>
</dbReference>
<keyword evidence="4" id="KW-1185">Reference proteome</keyword>
<organism evidence="3 4">
    <name type="scientific">Ezakiella coagulans</name>
    <dbReference type="NCBI Taxonomy" id="46507"/>
    <lineage>
        <taxon>Bacteria</taxon>
        <taxon>Bacillati</taxon>
        <taxon>Bacillota</taxon>
        <taxon>Tissierellia</taxon>
        <taxon>Ezakiella</taxon>
    </lineage>
</organism>
<dbReference type="Pfam" id="PF00817">
    <property type="entry name" value="IMS"/>
    <property type="match status" value="1"/>
</dbReference>
<dbReference type="Proteomes" id="UP000245793">
    <property type="component" value="Unassembled WGS sequence"/>
</dbReference>
<dbReference type="Gene3D" id="3.30.70.270">
    <property type="match status" value="1"/>
</dbReference>
<dbReference type="SUPFAM" id="SSF56672">
    <property type="entry name" value="DNA/RNA polymerases"/>
    <property type="match status" value="1"/>
</dbReference>
<evidence type="ECO:0000256" key="1">
    <source>
        <dbReference type="ARBA" id="ARBA00010945"/>
    </source>
</evidence>
<sequence length="494" mass="56657">MERKYLAIDLKSFYASVECVERGLDPLNTNLVVADESRTSKTICLAVSPSLKSLGVPGRPRLFEVIHDVNEINKNRRYKLQREFTGSSIFIDELNKNPELKLDYIVAPPRMSKYIHASTEIYKVYLKWVKPEDIHVYSIDEVFIDITDYLKLYSADAETIISKIILDIYNTTGITATGGVGTNLYLAKIAMDILAKHRKANEHGVRIAILDEMSYRRELWGHMPLTDFWRLGKGYSRRLQKFGLFTMGDIARFSIDNADKLYKEFGVNAELLIDHAWGYEPCRISDIKAYKPEKRSVSSGQVLPEPTVFIDALTIIKEMAEAMSYDLVSENLVTKKLSLTVQYDTINLEKHGQIYTGERKMDSYGRMAPKDSHGTINLDFNTSSTRILREKTEELFRKIVYSTLYVRKMYLVAIDVIKKGSNDDSGIINQLNLFSAFEKKDTLLDERLEKEEKVQKAMLEIKRKYGKNSVLKGMNLLEGARQMERNCEIGGHRS</sequence>
<dbReference type="InterPro" id="IPR017961">
    <property type="entry name" value="DNA_pol_Y-fam_little_finger"/>
</dbReference>
<dbReference type="GO" id="GO:0009432">
    <property type="term" value="P:SOS response"/>
    <property type="evidence" value="ECO:0007669"/>
    <property type="project" value="TreeGrafter"/>
</dbReference>
<evidence type="ECO:0000313" key="3">
    <source>
        <dbReference type="EMBL" id="PVY93776.1"/>
    </source>
</evidence>
<gene>
    <name evidence="3" type="ORF">C7381_10941</name>
</gene>
<name>A0A2U1E1E8_9FIRM</name>